<dbReference type="GO" id="GO:0010329">
    <property type="term" value="F:auxin efflux transmembrane transporter activity"/>
    <property type="evidence" value="ECO:0007669"/>
    <property type="project" value="TreeGrafter"/>
</dbReference>
<accession>A0AAV3QQF7</accession>
<reference evidence="9 10" key="1">
    <citation type="submission" date="2024-01" db="EMBL/GenBank/DDBJ databases">
        <title>The complete chloroplast genome sequence of Lithospermum erythrorhizon: insights into the phylogenetic relationship among Boraginaceae species and the maternal lineages of purple gromwells.</title>
        <authorList>
            <person name="Okada T."/>
            <person name="Watanabe K."/>
        </authorList>
    </citation>
    <scope>NUCLEOTIDE SEQUENCE [LARGE SCALE GENOMIC DNA]</scope>
</reference>
<evidence type="ECO:0000313" key="9">
    <source>
        <dbReference type="EMBL" id="GAA0165780.1"/>
    </source>
</evidence>
<dbReference type="GO" id="GO:0009734">
    <property type="term" value="P:auxin-activated signaling pathway"/>
    <property type="evidence" value="ECO:0007669"/>
    <property type="project" value="UniProtKB-UniRule"/>
</dbReference>
<dbReference type="InterPro" id="IPR014024">
    <property type="entry name" value="Auxin_eff_plant"/>
</dbReference>
<feature type="transmembrane region" description="Helical" evidence="8">
    <location>
        <begin position="335"/>
        <end position="359"/>
    </location>
</feature>
<sequence>MISLEDLYKVVAAVTPLYLALALGYGAVKWWQTFKPEQIDAINRFNYYFISPFFAFDFTSHINPYKLNLRFIFADIISKAIIIIVLLIWANCTRHGNYSWFVTCFSLSSLNNTLVVGVPLLRAMYGQLGADLVVQSFVIQSLLWFITLLFLLELHRARNSFASQFDNNNKVTDEFQGHIVSVEDQESMGHSIETSKAATPPFFYLMKTVTLKLVQNPNVYSCIIGITWSLISNKWHIDMPTIVEGSILIFSKAGAGVAMFSMGLFMALQEKFISCGVRLMIFGLVLRFVVGSITMAIGSIALGLRGTVLRVAILQAALPQSITAFVFAKEYGLHASVLSTTVSFGTILSLPILIGYYSILETLR</sequence>
<evidence type="ECO:0000313" key="10">
    <source>
        <dbReference type="Proteomes" id="UP001454036"/>
    </source>
</evidence>
<keyword evidence="10" id="KW-1185">Reference proteome</keyword>
<evidence type="ECO:0000256" key="6">
    <source>
        <dbReference type="ARBA" id="ARBA00023136"/>
    </source>
</evidence>
<dbReference type="AlphaFoldDB" id="A0AAV3QQF7"/>
<comment type="function">
    <text evidence="8">May act as a component of the auxin efflux carrier.</text>
</comment>
<dbReference type="GO" id="GO:0005783">
    <property type="term" value="C:endoplasmic reticulum"/>
    <property type="evidence" value="ECO:0007669"/>
    <property type="project" value="TreeGrafter"/>
</dbReference>
<dbReference type="GO" id="GO:0005886">
    <property type="term" value="C:plasma membrane"/>
    <property type="evidence" value="ECO:0007669"/>
    <property type="project" value="TreeGrafter"/>
</dbReference>
<keyword evidence="6 8" id="KW-0472">Membrane</keyword>
<dbReference type="NCBIfam" id="TIGR00946">
    <property type="entry name" value="2a69"/>
    <property type="match status" value="1"/>
</dbReference>
<dbReference type="Pfam" id="PF03547">
    <property type="entry name" value="Mem_trans"/>
    <property type="match status" value="1"/>
</dbReference>
<dbReference type="InterPro" id="IPR051107">
    <property type="entry name" value="Auxin_Efflux_Carrier"/>
</dbReference>
<evidence type="ECO:0000256" key="2">
    <source>
        <dbReference type="ARBA" id="ARBA00009177"/>
    </source>
</evidence>
<organism evidence="9 10">
    <name type="scientific">Lithospermum erythrorhizon</name>
    <name type="common">Purple gromwell</name>
    <name type="synonym">Lithospermum officinale var. erythrorhizon</name>
    <dbReference type="NCBI Taxonomy" id="34254"/>
    <lineage>
        <taxon>Eukaryota</taxon>
        <taxon>Viridiplantae</taxon>
        <taxon>Streptophyta</taxon>
        <taxon>Embryophyta</taxon>
        <taxon>Tracheophyta</taxon>
        <taxon>Spermatophyta</taxon>
        <taxon>Magnoliopsida</taxon>
        <taxon>eudicotyledons</taxon>
        <taxon>Gunneridae</taxon>
        <taxon>Pentapetalae</taxon>
        <taxon>asterids</taxon>
        <taxon>lamiids</taxon>
        <taxon>Boraginales</taxon>
        <taxon>Boraginaceae</taxon>
        <taxon>Boraginoideae</taxon>
        <taxon>Lithospermeae</taxon>
        <taxon>Lithospermum</taxon>
    </lineage>
</organism>
<keyword evidence="4 8" id="KW-0812">Transmembrane</keyword>
<keyword evidence="7 8" id="KW-0927">Auxin signaling pathway</keyword>
<feature type="transmembrane region" description="Helical" evidence="8">
    <location>
        <begin position="71"/>
        <end position="91"/>
    </location>
</feature>
<dbReference type="Proteomes" id="UP001454036">
    <property type="component" value="Unassembled WGS sequence"/>
</dbReference>
<dbReference type="GO" id="GO:0009926">
    <property type="term" value="P:auxin polar transport"/>
    <property type="evidence" value="ECO:0007669"/>
    <property type="project" value="TreeGrafter"/>
</dbReference>
<dbReference type="PANTHER" id="PTHR31752">
    <property type="entry name" value="AUXIN EFFLUX CARRIER COMPONENT 1B-RELATED"/>
    <property type="match status" value="1"/>
</dbReference>
<evidence type="ECO:0000256" key="8">
    <source>
        <dbReference type="RuleBase" id="RU362108"/>
    </source>
</evidence>
<feature type="transmembrane region" description="Helical" evidence="8">
    <location>
        <begin position="132"/>
        <end position="152"/>
    </location>
</feature>
<protein>
    <recommendedName>
        <fullName evidence="8">Auxin efflux carrier component</fullName>
    </recommendedName>
</protein>
<evidence type="ECO:0000256" key="4">
    <source>
        <dbReference type="ARBA" id="ARBA00022692"/>
    </source>
</evidence>
<comment type="caution">
    <text evidence="8">Lacks conserved residue(s) required for the propagation of feature annotation.</text>
</comment>
<feature type="transmembrane region" description="Helical" evidence="8">
    <location>
        <begin position="247"/>
        <end position="267"/>
    </location>
</feature>
<evidence type="ECO:0000256" key="5">
    <source>
        <dbReference type="ARBA" id="ARBA00022989"/>
    </source>
</evidence>
<comment type="similarity">
    <text evidence="2 8">Belongs to the auxin efflux carrier (TC 2.A.69.1) family.</text>
</comment>
<evidence type="ECO:0000256" key="1">
    <source>
        <dbReference type="ARBA" id="ARBA00004141"/>
    </source>
</evidence>
<dbReference type="PANTHER" id="PTHR31752:SF2">
    <property type="entry name" value="AUXIN EFFLUX CARRIER COMPONENT 5"/>
    <property type="match status" value="1"/>
</dbReference>
<feature type="transmembrane region" description="Helical" evidence="8">
    <location>
        <begin position="7"/>
        <end position="28"/>
    </location>
</feature>
<feature type="transmembrane region" description="Helical" evidence="8">
    <location>
        <begin position="308"/>
        <end position="328"/>
    </location>
</feature>
<evidence type="ECO:0000256" key="3">
    <source>
        <dbReference type="ARBA" id="ARBA00022448"/>
    </source>
</evidence>
<feature type="transmembrane region" description="Helical" evidence="8">
    <location>
        <begin position="98"/>
        <end position="120"/>
    </location>
</feature>
<evidence type="ECO:0000256" key="7">
    <source>
        <dbReference type="ARBA" id="ARBA00023294"/>
    </source>
</evidence>
<comment type="caution">
    <text evidence="9">The sequence shown here is derived from an EMBL/GenBank/DDBJ whole genome shotgun (WGS) entry which is preliminary data.</text>
</comment>
<gene>
    <name evidence="9" type="ORF">LIER_21094</name>
</gene>
<proteinExistence type="inferred from homology"/>
<keyword evidence="5 8" id="KW-1133">Transmembrane helix</keyword>
<comment type="subcellular location">
    <subcellularLocation>
        <location evidence="1 8">Membrane</location>
        <topology evidence="1 8">Multi-pass membrane protein</topology>
    </subcellularLocation>
</comment>
<keyword evidence="3 8" id="KW-0813">Transport</keyword>
<feature type="transmembrane region" description="Helical" evidence="8">
    <location>
        <begin position="279"/>
        <end position="302"/>
    </location>
</feature>
<dbReference type="InterPro" id="IPR004776">
    <property type="entry name" value="Mem_transp_PIN-like"/>
</dbReference>
<name>A0AAV3QQF7_LITER</name>
<dbReference type="EMBL" id="BAABME010005490">
    <property type="protein sequence ID" value="GAA0165780.1"/>
    <property type="molecule type" value="Genomic_DNA"/>
</dbReference>